<gene>
    <name evidence="1" type="ORF">NP493_1331g00029</name>
</gene>
<reference evidence="1" key="1">
    <citation type="journal article" date="2023" name="Mol. Biol. Evol.">
        <title>Third-Generation Sequencing Reveals the Adaptive Role of the Epigenome in Three Deep-Sea Polychaetes.</title>
        <authorList>
            <person name="Perez M."/>
            <person name="Aroh O."/>
            <person name="Sun Y."/>
            <person name="Lan Y."/>
            <person name="Juniper S.K."/>
            <person name="Young C.R."/>
            <person name="Angers B."/>
            <person name="Qian P.Y."/>
        </authorList>
    </citation>
    <scope>NUCLEOTIDE SEQUENCE</scope>
    <source>
        <strain evidence="1">R07B-5</strain>
    </source>
</reference>
<sequence>MMFLISVASELSNYDSCQSVHFCELIQLSLCLVM</sequence>
<proteinExistence type="predicted"/>
<organism evidence="1 2">
    <name type="scientific">Ridgeia piscesae</name>
    <name type="common">Tubeworm</name>
    <dbReference type="NCBI Taxonomy" id="27915"/>
    <lineage>
        <taxon>Eukaryota</taxon>
        <taxon>Metazoa</taxon>
        <taxon>Spiralia</taxon>
        <taxon>Lophotrochozoa</taxon>
        <taxon>Annelida</taxon>
        <taxon>Polychaeta</taxon>
        <taxon>Sedentaria</taxon>
        <taxon>Canalipalpata</taxon>
        <taxon>Sabellida</taxon>
        <taxon>Siboglinidae</taxon>
        <taxon>Ridgeia</taxon>
    </lineage>
</organism>
<accession>A0AAD9K7E3</accession>
<evidence type="ECO:0000313" key="1">
    <source>
        <dbReference type="EMBL" id="KAK2166214.1"/>
    </source>
</evidence>
<dbReference type="EMBL" id="JAODUO010001329">
    <property type="protein sequence ID" value="KAK2166214.1"/>
    <property type="molecule type" value="Genomic_DNA"/>
</dbReference>
<dbReference type="AlphaFoldDB" id="A0AAD9K7E3"/>
<keyword evidence="2" id="KW-1185">Reference proteome</keyword>
<protein>
    <submittedName>
        <fullName evidence="1">Uncharacterized protein</fullName>
    </submittedName>
</protein>
<dbReference type="Proteomes" id="UP001209878">
    <property type="component" value="Unassembled WGS sequence"/>
</dbReference>
<comment type="caution">
    <text evidence="1">The sequence shown here is derived from an EMBL/GenBank/DDBJ whole genome shotgun (WGS) entry which is preliminary data.</text>
</comment>
<name>A0AAD9K7E3_RIDPI</name>
<evidence type="ECO:0000313" key="2">
    <source>
        <dbReference type="Proteomes" id="UP001209878"/>
    </source>
</evidence>